<comment type="catalytic activity">
    <reaction evidence="10">
        <text>4 Fe(II)-[cytochrome c] + O2 + 8 H(+)(in) = 4 Fe(III)-[cytochrome c] + 2 H2O + 4 H(+)(out)</text>
        <dbReference type="Rhea" id="RHEA:11436"/>
        <dbReference type="Rhea" id="RHEA-COMP:10350"/>
        <dbReference type="Rhea" id="RHEA-COMP:14399"/>
        <dbReference type="ChEBI" id="CHEBI:15377"/>
        <dbReference type="ChEBI" id="CHEBI:15378"/>
        <dbReference type="ChEBI" id="CHEBI:15379"/>
        <dbReference type="ChEBI" id="CHEBI:29033"/>
        <dbReference type="ChEBI" id="CHEBI:29034"/>
        <dbReference type="EC" id="7.1.1.9"/>
    </reaction>
</comment>
<keyword evidence="12" id="KW-1133">Transmembrane helix</keyword>
<dbReference type="InterPro" id="IPR036909">
    <property type="entry name" value="Cyt_c-like_dom_sf"/>
</dbReference>
<dbReference type="PANTHER" id="PTHR22888:SF9">
    <property type="entry name" value="CYTOCHROME C OXIDASE SUBUNIT 2"/>
    <property type="match status" value="1"/>
</dbReference>
<dbReference type="GO" id="GO:0020037">
    <property type="term" value="F:heme binding"/>
    <property type="evidence" value="ECO:0007669"/>
    <property type="project" value="InterPro"/>
</dbReference>
<comment type="caution">
    <text evidence="15">The sequence shown here is derived from an EMBL/GenBank/DDBJ whole genome shotgun (WGS) entry which is preliminary data.</text>
</comment>
<dbReference type="Gene3D" id="2.60.40.420">
    <property type="entry name" value="Cupredoxins - blue copper proteins"/>
    <property type="match status" value="1"/>
</dbReference>
<reference evidence="15 16" key="1">
    <citation type="submission" date="2020-01" db="EMBL/GenBank/DDBJ databases">
        <title>Jiella pacifica sp. nov.</title>
        <authorList>
            <person name="Xue Z."/>
            <person name="Zhu S."/>
            <person name="Chen J."/>
            <person name="Yang J."/>
        </authorList>
    </citation>
    <scope>NUCLEOTIDE SEQUENCE [LARGE SCALE GENOMIC DNA]</scope>
    <source>
        <strain evidence="15 16">40Bstr34</strain>
    </source>
</reference>
<dbReference type="GO" id="GO:0004129">
    <property type="term" value="F:cytochrome-c oxidase activity"/>
    <property type="evidence" value="ECO:0007669"/>
    <property type="project" value="UniProtKB-EC"/>
</dbReference>
<proteinExistence type="inferred from homology"/>
<evidence type="ECO:0000256" key="10">
    <source>
        <dbReference type="ARBA" id="ARBA00047816"/>
    </source>
</evidence>
<dbReference type="InterPro" id="IPR008972">
    <property type="entry name" value="Cupredoxin"/>
</dbReference>
<keyword evidence="8" id="KW-0186">Copper</keyword>
<dbReference type="SUPFAM" id="SSF46626">
    <property type="entry name" value="Cytochrome c"/>
    <property type="match status" value="1"/>
</dbReference>
<evidence type="ECO:0000256" key="5">
    <source>
        <dbReference type="ARBA" id="ARBA00022723"/>
    </source>
</evidence>
<feature type="domain" description="Cytochrome c" evidence="14">
    <location>
        <begin position="265"/>
        <end position="357"/>
    </location>
</feature>
<evidence type="ECO:0000259" key="13">
    <source>
        <dbReference type="PROSITE" id="PS50857"/>
    </source>
</evidence>
<keyword evidence="9 12" id="KW-0472">Membrane</keyword>
<evidence type="ECO:0000256" key="1">
    <source>
        <dbReference type="ARBA" id="ARBA00004370"/>
    </source>
</evidence>
<evidence type="ECO:0000256" key="3">
    <source>
        <dbReference type="ARBA" id="ARBA00022448"/>
    </source>
</evidence>
<evidence type="ECO:0000256" key="2">
    <source>
        <dbReference type="ARBA" id="ARBA00007866"/>
    </source>
</evidence>
<dbReference type="GO" id="GO:0005507">
    <property type="term" value="F:copper ion binding"/>
    <property type="evidence" value="ECO:0007669"/>
    <property type="project" value="InterPro"/>
</dbReference>
<dbReference type="PROSITE" id="PS00078">
    <property type="entry name" value="COX2"/>
    <property type="match status" value="1"/>
</dbReference>
<comment type="subcellular location">
    <subcellularLocation>
        <location evidence="1">Membrane</location>
    </subcellularLocation>
</comment>
<keyword evidence="5 11" id="KW-0479">Metal-binding</keyword>
<evidence type="ECO:0000256" key="7">
    <source>
        <dbReference type="ARBA" id="ARBA00023004"/>
    </source>
</evidence>
<keyword evidence="16" id="KW-1185">Reference proteome</keyword>
<name>A0A6N9T957_9HYPH</name>
<feature type="transmembrane region" description="Helical" evidence="12">
    <location>
        <begin position="63"/>
        <end position="88"/>
    </location>
</feature>
<keyword evidence="4 11" id="KW-0349">Heme</keyword>
<evidence type="ECO:0000256" key="8">
    <source>
        <dbReference type="ARBA" id="ARBA00023008"/>
    </source>
</evidence>
<evidence type="ECO:0000259" key="14">
    <source>
        <dbReference type="PROSITE" id="PS51007"/>
    </source>
</evidence>
<organism evidence="15 16">
    <name type="scientific">Jiella pacifica</name>
    <dbReference type="NCBI Taxonomy" id="2696469"/>
    <lineage>
        <taxon>Bacteria</taxon>
        <taxon>Pseudomonadati</taxon>
        <taxon>Pseudomonadota</taxon>
        <taxon>Alphaproteobacteria</taxon>
        <taxon>Hyphomicrobiales</taxon>
        <taxon>Aurantimonadaceae</taxon>
        <taxon>Jiella</taxon>
    </lineage>
</organism>
<keyword evidence="3" id="KW-0813">Transport</keyword>
<evidence type="ECO:0000256" key="6">
    <source>
        <dbReference type="ARBA" id="ARBA00022982"/>
    </source>
</evidence>
<evidence type="ECO:0000256" key="11">
    <source>
        <dbReference type="PROSITE-ProRule" id="PRU00433"/>
    </source>
</evidence>
<dbReference type="Pfam" id="PF00034">
    <property type="entry name" value="Cytochrom_C"/>
    <property type="match status" value="1"/>
</dbReference>
<evidence type="ECO:0000313" key="16">
    <source>
        <dbReference type="Proteomes" id="UP000469011"/>
    </source>
</evidence>
<gene>
    <name evidence="15" type="ORF">GTK09_26540</name>
</gene>
<evidence type="ECO:0000313" key="15">
    <source>
        <dbReference type="EMBL" id="NDW07953.1"/>
    </source>
</evidence>
<protein>
    <submittedName>
        <fullName evidence="15">C-type cytochrome</fullName>
    </submittedName>
</protein>
<dbReference type="Pfam" id="PF00116">
    <property type="entry name" value="COX2"/>
    <property type="match status" value="1"/>
</dbReference>
<dbReference type="PROSITE" id="PS51007">
    <property type="entry name" value="CYTC"/>
    <property type="match status" value="1"/>
</dbReference>
<keyword evidence="7 11" id="KW-0408">Iron</keyword>
<dbReference type="GO" id="GO:0042773">
    <property type="term" value="P:ATP synthesis coupled electron transport"/>
    <property type="evidence" value="ECO:0007669"/>
    <property type="project" value="TreeGrafter"/>
</dbReference>
<evidence type="ECO:0000256" key="4">
    <source>
        <dbReference type="ARBA" id="ARBA00022617"/>
    </source>
</evidence>
<dbReference type="InterPro" id="IPR001505">
    <property type="entry name" value="Copper_CuA"/>
</dbReference>
<keyword evidence="12" id="KW-0812">Transmembrane</keyword>
<dbReference type="InterPro" id="IPR002429">
    <property type="entry name" value="CcO_II-like_C"/>
</dbReference>
<keyword evidence="6" id="KW-0249">Electron transport</keyword>
<accession>A0A6N9T957</accession>
<feature type="transmembrane region" description="Helical" evidence="12">
    <location>
        <begin position="100"/>
        <end position="124"/>
    </location>
</feature>
<dbReference type="EMBL" id="JAAAMG010000047">
    <property type="protein sequence ID" value="NDW07953.1"/>
    <property type="molecule type" value="Genomic_DNA"/>
</dbReference>
<comment type="similarity">
    <text evidence="2">Belongs to the cytochrome c oxidase subunit 2 family.</text>
</comment>
<dbReference type="GO" id="GO:0016020">
    <property type="term" value="C:membrane"/>
    <property type="evidence" value="ECO:0007669"/>
    <property type="project" value="UniProtKB-SubCell"/>
</dbReference>
<dbReference type="PRINTS" id="PR01166">
    <property type="entry name" value="CYCOXIDASEII"/>
</dbReference>
<dbReference type="InterPro" id="IPR045187">
    <property type="entry name" value="CcO_II"/>
</dbReference>
<evidence type="ECO:0000256" key="9">
    <source>
        <dbReference type="ARBA" id="ARBA00023136"/>
    </source>
</evidence>
<feature type="domain" description="Cytochrome oxidase subunit II copper A binding" evidence="13">
    <location>
        <begin position="134"/>
        <end position="258"/>
    </location>
</feature>
<evidence type="ECO:0000256" key="12">
    <source>
        <dbReference type="SAM" id="Phobius"/>
    </source>
</evidence>
<dbReference type="AlphaFoldDB" id="A0A6N9T957"/>
<sequence length="357" mass="38119">MAGGPIRQGGQHRVSRGTSCSVRLGRSFKASPPLLLATLVLISGCRGPQSTFADAGLEASSVAALFWWMLGGAVLIWFFVIGLSVYATKAHPGAHSDKTGLRLIIWGGCVFPTVVLTILLVFGLQMMPDFRAPANGPRIAISGERFWWRVFYDSPAEPGVARSLPHEGIESANEIWLPVGRRTELLLGSPDVIHSFWVPAIAGKTDTIPGRINRLVVEPTREGLYNGVCAEFCGTAHAQMAFRVRVVSQEDYETYVAAQGQPAAVLDHPGLDAFLANGCGACHTVRGTEADGRVGPDLTHVASRETIGAGILAMNEANLARFISSTEHVKPGVQMPSFGVLPDEEIAAIAAWLGSLQ</sequence>
<dbReference type="SUPFAM" id="SSF49503">
    <property type="entry name" value="Cupredoxins"/>
    <property type="match status" value="1"/>
</dbReference>
<dbReference type="PROSITE" id="PS50857">
    <property type="entry name" value="COX2_CUA"/>
    <property type="match status" value="1"/>
</dbReference>
<dbReference type="PANTHER" id="PTHR22888">
    <property type="entry name" value="CYTOCHROME C OXIDASE, SUBUNIT II"/>
    <property type="match status" value="1"/>
</dbReference>
<dbReference type="Proteomes" id="UP000469011">
    <property type="component" value="Unassembled WGS sequence"/>
</dbReference>
<dbReference type="InterPro" id="IPR009056">
    <property type="entry name" value="Cyt_c-like_dom"/>
</dbReference>